<sequence length="133" mass="15095">MRSTLIEPVLTVRDYFESVTAVDDWVADLAAAGELTPESVDRIVSLHGERGQRAIEAVGEHRVKEYRDFTVVVGYEDEYIVEAGDCNCADSEYNLDTDDPTQLCWHALAVRVAEAIDEVDHHDMWYSDVRDFL</sequence>
<dbReference type="InterPro" id="IPR007527">
    <property type="entry name" value="Znf_SWIM"/>
</dbReference>
<dbReference type="Proteomes" id="UP000199076">
    <property type="component" value="Unassembled WGS sequence"/>
</dbReference>
<gene>
    <name evidence="3" type="ORF">SAMN05216218_11326</name>
</gene>
<name>A0A1G7QNH3_9EURY</name>
<keyword evidence="1" id="KW-0862">Zinc</keyword>
<organism evidence="3 4">
    <name type="scientific">Halorientalis regularis</name>
    <dbReference type="NCBI Taxonomy" id="660518"/>
    <lineage>
        <taxon>Archaea</taxon>
        <taxon>Methanobacteriati</taxon>
        <taxon>Methanobacteriota</taxon>
        <taxon>Stenosarchaea group</taxon>
        <taxon>Halobacteria</taxon>
        <taxon>Halobacteriales</taxon>
        <taxon>Haloarculaceae</taxon>
        <taxon>Halorientalis</taxon>
    </lineage>
</organism>
<dbReference type="PROSITE" id="PS50966">
    <property type="entry name" value="ZF_SWIM"/>
    <property type="match status" value="1"/>
</dbReference>
<dbReference type="EMBL" id="FNBK01000013">
    <property type="protein sequence ID" value="SDG00033.1"/>
    <property type="molecule type" value="Genomic_DNA"/>
</dbReference>
<dbReference type="STRING" id="660518.SAMN05216218_11326"/>
<proteinExistence type="predicted"/>
<keyword evidence="4" id="KW-1185">Reference proteome</keyword>
<evidence type="ECO:0000259" key="2">
    <source>
        <dbReference type="PROSITE" id="PS50966"/>
    </source>
</evidence>
<evidence type="ECO:0000313" key="4">
    <source>
        <dbReference type="Proteomes" id="UP000199076"/>
    </source>
</evidence>
<evidence type="ECO:0000256" key="1">
    <source>
        <dbReference type="PROSITE-ProRule" id="PRU00325"/>
    </source>
</evidence>
<evidence type="ECO:0000313" key="3">
    <source>
        <dbReference type="EMBL" id="SDG00033.1"/>
    </source>
</evidence>
<keyword evidence="1" id="KW-0863">Zinc-finger</keyword>
<keyword evidence="1" id="KW-0479">Metal-binding</keyword>
<dbReference type="GO" id="GO:0008270">
    <property type="term" value="F:zinc ion binding"/>
    <property type="evidence" value="ECO:0007669"/>
    <property type="project" value="UniProtKB-KW"/>
</dbReference>
<reference evidence="4" key="1">
    <citation type="submission" date="2016-10" db="EMBL/GenBank/DDBJ databases">
        <authorList>
            <person name="Varghese N."/>
            <person name="Submissions S."/>
        </authorList>
    </citation>
    <scope>NUCLEOTIDE SEQUENCE [LARGE SCALE GENOMIC DNA]</scope>
    <source>
        <strain evidence="4">IBRC-M 10760</strain>
    </source>
</reference>
<feature type="domain" description="SWIM-type" evidence="2">
    <location>
        <begin position="69"/>
        <end position="115"/>
    </location>
</feature>
<accession>A0A1G7QNH3</accession>
<protein>
    <recommendedName>
        <fullName evidence="2">SWIM-type domain-containing protein</fullName>
    </recommendedName>
</protein>
<dbReference type="AlphaFoldDB" id="A0A1G7QNH3"/>